<evidence type="ECO:0000259" key="3">
    <source>
        <dbReference type="PROSITE" id="PS50835"/>
    </source>
</evidence>
<keyword evidence="5" id="KW-1185">Reference proteome</keyword>
<protein>
    <recommendedName>
        <fullName evidence="3">Ig-like domain-containing protein</fullName>
    </recommendedName>
</protein>
<dbReference type="GO" id="GO:0007166">
    <property type="term" value="P:cell surface receptor signaling pathway"/>
    <property type="evidence" value="ECO:0007669"/>
    <property type="project" value="TreeGrafter"/>
</dbReference>
<dbReference type="GO" id="GO:0005886">
    <property type="term" value="C:plasma membrane"/>
    <property type="evidence" value="ECO:0007669"/>
    <property type="project" value="TreeGrafter"/>
</dbReference>
<dbReference type="GO" id="GO:0002376">
    <property type="term" value="P:immune system process"/>
    <property type="evidence" value="ECO:0007669"/>
    <property type="project" value="UniProtKB-KW"/>
</dbReference>
<evidence type="ECO:0000313" key="5">
    <source>
        <dbReference type="Proteomes" id="UP000261340"/>
    </source>
</evidence>
<dbReference type="AlphaFoldDB" id="A0A3Q0QSD8"/>
<dbReference type="Gene3D" id="2.60.40.10">
    <property type="entry name" value="Immunoglobulins"/>
    <property type="match status" value="1"/>
</dbReference>
<proteinExistence type="predicted"/>
<dbReference type="Pfam" id="PF07686">
    <property type="entry name" value="V-set"/>
    <property type="match status" value="1"/>
</dbReference>
<dbReference type="InterPro" id="IPR013783">
    <property type="entry name" value="Ig-like_fold"/>
</dbReference>
<feature type="domain" description="Ig-like" evidence="3">
    <location>
        <begin position="5"/>
        <end position="107"/>
    </location>
</feature>
<dbReference type="Proteomes" id="UP000261340">
    <property type="component" value="Unplaced"/>
</dbReference>
<dbReference type="InterPro" id="IPR050413">
    <property type="entry name" value="TCR_beta_variable"/>
</dbReference>
<dbReference type="PROSITE" id="PS50835">
    <property type="entry name" value="IG_LIKE"/>
    <property type="match status" value="1"/>
</dbReference>
<keyword evidence="2" id="KW-0391">Immunity</keyword>
<reference evidence="4" key="2">
    <citation type="submission" date="2025-09" db="UniProtKB">
        <authorList>
            <consortium name="Ensembl"/>
        </authorList>
    </citation>
    <scope>IDENTIFICATION</scope>
</reference>
<keyword evidence="1" id="KW-0732">Signal</keyword>
<dbReference type="InterPro" id="IPR013106">
    <property type="entry name" value="Ig_V-set"/>
</dbReference>
<name>A0A3Q0QSD8_AMPCI</name>
<dbReference type="PANTHER" id="PTHR23268">
    <property type="entry name" value="T-CELL RECEPTOR BETA CHAIN"/>
    <property type="match status" value="1"/>
</dbReference>
<dbReference type="SUPFAM" id="SSF48726">
    <property type="entry name" value="Immunoglobulin"/>
    <property type="match status" value="1"/>
</dbReference>
<dbReference type="Ensembl" id="ENSACIT00000001294.1">
    <property type="protein sequence ID" value="ENSACIP00000001237.1"/>
    <property type="gene ID" value="ENSACIG00000001050.1"/>
</dbReference>
<evidence type="ECO:0000256" key="2">
    <source>
        <dbReference type="ARBA" id="ARBA00022859"/>
    </source>
</evidence>
<dbReference type="CDD" id="cd00099">
    <property type="entry name" value="IgV"/>
    <property type="match status" value="1"/>
</dbReference>
<dbReference type="OMA" id="LHGHTTI"/>
<accession>A0A3Q0QSD8</accession>
<dbReference type="STRING" id="61819.ENSACIP00000001237"/>
<dbReference type="InterPro" id="IPR036179">
    <property type="entry name" value="Ig-like_dom_sf"/>
</dbReference>
<organism evidence="4 5">
    <name type="scientific">Amphilophus citrinellus</name>
    <name type="common">Midas cichlid</name>
    <name type="synonym">Cichlasoma citrinellum</name>
    <dbReference type="NCBI Taxonomy" id="61819"/>
    <lineage>
        <taxon>Eukaryota</taxon>
        <taxon>Metazoa</taxon>
        <taxon>Chordata</taxon>
        <taxon>Craniata</taxon>
        <taxon>Vertebrata</taxon>
        <taxon>Euteleostomi</taxon>
        <taxon>Actinopterygii</taxon>
        <taxon>Neopterygii</taxon>
        <taxon>Teleostei</taxon>
        <taxon>Neoteleostei</taxon>
        <taxon>Acanthomorphata</taxon>
        <taxon>Ovalentaria</taxon>
        <taxon>Cichlomorphae</taxon>
        <taxon>Cichliformes</taxon>
        <taxon>Cichlidae</taxon>
        <taxon>New World cichlids</taxon>
        <taxon>Cichlasomatinae</taxon>
        <taxon>Heroini</taxon>
        <taxon>Amphilophus</taxon>
    </lineage>
</organism>
<reference evidence="4" key="1">
    <citation type="submission" date="2025-08" db="UniProtKB">
        <authorList>
            <consortium name="Ensembl"/>
        </authorList>
    </citation>
    <scope>IDENTIFICATION</scope>
</reference>
<evidence type="ECO:0000256" key="1">
    <source>
        <dbReference type="ARBA" id="ARBA00022729"/>
    </source>
</evidence>
<sequence>MQPTPPLVTYPVLVYILFHQVPSSVLESLHGHTTISCNHSVSSYNIILWYQKPRGGSALKLIGHILYTNPTVEGEFQQTFNISGDGAVKSQLHVQKLKAEDSSVYYCYKNLIITTFISDSTKPLAPALPSLQGWQHFSN</sequence>
<dbReference type="InterPro" id="IPR007110">
    <property type="entry name" value="Ig-like_dom"/>
</dbReference>
<dbReference type="GeneTree" id="ENSGT00940000166007"/>
<evidence type="ECO:0000313" key="4">
    <source>
        <dbReference type="Ensembl" id="ENSACIP00000001237.1"/>
    </source>
</evidence>